<evidence type="ECO:0000313" key="2">
    <source>
        <dbReference type="EMBL" id="WPB53828.1"/>
    </source>
</evidence>
<dbReference type="RefSeq" id="WP_140031325.1">
    <property type="nucleotide sequence ID" value="NZ_CP137845.1"/>
</dbReference>
<dbReference type="InterPro" id="IPR006037">
    <property type="entry name" value="RCK_C"/>
</dbReference>
<dbReference type="SUPFAM" id="SSF51735">
    <property type="entry name" value="NAD(P)-binding Rossmann-fold domains"/>
    <property type="match status" value="1"/>
</dbReference>
<dbReference type="Gene3D" id="3.30.70.1450">
    <property type="entry name" value="Regulator of K+ conductance, C-terminal domain"/>
    <property type="match status" value="1"/>
</dbReference>
<feature type="domain" description="RCK C-terminal" evidence="1">
    <location>
        <begin position="143"/>
        <end position="227"/>
    </location>
</feature>
<dbReference type="PANTHER" id="PTHR43833">
    <property type="entry name" value="POTASSIUM CHANNEL PROTEIN 2-RELATED-RELATED"/>
    <property type="match status" value="1"/>
</dbReference>
<evidence type="ECO:0000259" key="1">
    <source>
        <dbReference type="PROSITE" id="PS51202"/>
    </source>
</evidence>
<name>A0ABZ0P9Y6_9BACT</name>
<dbReference type="Pfam" id="PF02080">
    <property type="entry name" value="TrkA_C"/>
    <property type="match status" value="1"/>
</dbReference>
<proteinExistence type="predicted"/>
<accession>A0ABZ0P9Y6</accession>
<dbReference type="PROSITE" id="PS51202">
    <property type="entry name" value="RCK_C"/>
    <property type="match status" value="1"/>
</dbReference>
<dbReference type="InterPro" id="IPR036291">
    <property type="entry name" value="NAD(P)-bd_dom_sf"/>
</dbReference>
<gene>
    <name evidence="2" type="ORF">R9B83_02450</name>
</gene>
<dbReference type="Pfam" id="PF02254">
    <property type="entry name" value="TrkA_N"/>
    <property type="match status" value="1"/>
</dbReference>
<sequence>MKIFKKVREICIIGVGRYGSAITKQLLTDRENNLRIILIDSEEKHLTPFKDEVEMIYVADCAEQKSLEAINVKDFDVVIVSASNNIEIVAALCEQGVKSIIARATTRRHAQVLRQIGVHTIISPEEEAGKKTAMLVLNPTLSLYSENMVELQDGFVSASIYARSNEIIDKKISELGFRNKYGVVITMIKREHLTYIPEGDFKILENDLITFIGRVEDVTNVFKFCTNNKK</sequence>
<dbReference type="InterPro" id="IPR003148">
    <property type="entry name" value="RCK_N"/>
</dbReference>
<dbReference type="Proteomes" id="UP001303601">
    <property type="component" value="Chromosome"/>
</dbReference>
<reference evidence="2" key="1">
    <citation type="submission" date="2023-11" db="EMBL/GenBank/DDBJ databases">
        <title>Completed genome sequence of Mycoplasma equirhinis type strain M432/72.</title>
        <authorList>
            <person name="Spergser J."/>
        </authorList>
    </citation>
    <scope>NUCLEOTIDE SEQUENCE [LARGE SCALE GENOMIC DNA]</scope>
    <source>
        <strain evidence="2">M432/72</strain>
    </source>
</reference>
<keyword evidence="3" id="KW-1185">Reference proteome</keyword>
<dbReference type="GeneID" id="94493735"/>
<dbReference type="EMBL" id="CP137845">
    <property type="protein sequence ID" value="WPB53828.1"/>
    <property type="molecule type" value="Genomic_DNA"/>
</dbReference>
<dbReference type="InterPro" id="IPR036721">
    <property type="entry name" value="RCK_C_sf"/>
</dbReference>
<dbReference type="PANTHER" id="PTHR43833:SF7">
    <property type="entry name" value="KTR SYSTEM POTASSIUM UPTAKE PROTEIN C"/>
    <property type="match status" value="1"/>
</dbReference>
<dbReference type="InterPro" id="IPR050721">
    <property type="entry name" value="Trk_Ktr_HKT_K-transport"/>
</dbReference>
<organism evidence="2 3">
    <name type="scientific">Metamycoplasma equirhinis</name>
    <dbReference type="NCBI Taxonomy" id="92402"/>
    <lineage>
        <taxon>Bacteria</taxon>
        <taxon>Bacillati</taxon>
        <taxon>Mycoplasmatota</taxon>
        <taxon>Mycoplasmoidales</taxon>
        <taxon>Metamycoplasmataceae</taxon>
        <taxon>Metamycoplasma</taxon>
    </lineage>
</organism>
<protein>
    <submittedName>
        <fullName evidence="2">TrkA family potassium uptake protein</fullName>
    </submittedName>
</protein>
<dbReference type="Gene3D" id="3.40.50.720">
    <property type="entry name" value="NAD(P)-binding Rossmann-like Domain"/>
    <property type="match status" value="1"/>
</dbReference>
<evidence type="ECO:0000313" key="3">
    <source>
        <dbReference type="Proteomes" id="UP001303601"/>
    </source>
</evidence>
<dbReference type="SUPFAM" id="SSF116726">
    <property type="entry name" value="TrkA C-terminal domain-like"/>
    <property type="match status" value="1"/>
</dbReference>